<dbReference type="Proteomes" id="UP001431935">
    <property type="component" value="Chromosome"/>
</dbReference>
<dbReference type="EMBL" id="CP143578">
    <property type="protein sequence ID" value="WVN21624.1"/>
    <property type="molecule type" value="Genomic_DNA"/>
</dbReference>
<feature type="transmembrane region" description="Helical" evidence="2">
    <location>
        <begin position="643"/>
        <end position="664"/>
    </location>
</feature>
<feature type="region of interest" description="Disordered" evidence="1">
    <location>
        <begin position="279"/>
        <end position="301"/>
    </location>
</feature>
<sequence length="698" mass="80153">MKLKNKLLSLGLLSLTAFSPLAVISESFDKNQEGENNNNNDQNKPAPKNAENFDEFLNIAKEKVSKAVEQVIDLTIQYLDNEKGKLLKDLDNDFKPNIEKLIYIQVLKQHLEKNKESLKTEHSNNFGFTVVFPYIMSTDKNYNISTVEYDGQTFEDIKVGNVEKTNYSNQIKPDGKITKKGEELNTITKERLEKLIKDYFGALTPELPKMMFNEEDVPKIGEHININFGSWQDNENTINGFSFTHPKEFASWEEYIVSKLHKKFLKFDLEQNKNFVLDEETEKKEDEPINKPDLVPGDKPNKKVETEEDIQALPSLLPNVFFVHTSKTASNLKTYFDNASNEDKNKMFFFNNPINTRYEYSVTSLESKNNTSLVATVKITDRVDTKKSRSYKIEINIDNSKEQEAVNYVYEKIISANKKMFSQMFTALGIDDKINYSKLRNDILRDALYNVVGAGVAVTNFDQYVEKANSLVAKAAEDYLRNGENENSIQNNIQRSKYLLLTSLFSSTINNYDYFYSLSSSLKFVLLRFKEIIKLNSEIIKNNFDENGYDLNVVNQYYDLINKKISRLIASTGSRTLNIFNWYDYYTKTIKEIMDNFATLALMVDNKKLTEKKDQDEFSAAYFQSEGEIKEGKQVGKKSLNQLGYSLLGISAVIALASIIFTSIKRQQLKSAKLKKFSILSISIILALFITSILMIIL</sequence>
<dbReference type="NCBIfam" id="NF045829">
    <property type="entry name" value="UU052_fam"/>
    <property type="match status" value="1"/>
</dbReference>
<protein>
    <recommendedName>
        <fullName evidence="6">Transmembrane protein</fullName>
    </recommendedName>
</protein>
<feature type="compositionally biased region" description="Low complexity" evidence="1">
    <location>
        <begin position="34"/>
        <end position="49"/>
    </location>
</feature>
<evidence type="ECO:0000256" key="1">
    <source>
        <dbReference type="SAM" id="MobiDB-lite"/>
    </source>
</evidence>
<evidence type="ECO:0000256" key="3">
    <source>
        <dbReference type="SAM" id="SignalP"/>
    </source>
</evidence>
<feature type="transmembrane region" description="Helical" evidence="2">
    <location>
        <begin position="676"/>
        <end position="697"/>
    </location>
</feature>
<evidence type="ECO:0008006" key="6">
    <source>
        <dbReference type="Google" id="ProtNLM"/>
    </source>
</evidence>
<dbReference type="InterPro" id="IPR054788">
    <property type="entry name" value="MSC_0620_UU052-like"/>
</dbReference>
<keyword evidence="3" id="KW-0732">Signal</keyword>
<proteinExistence type="predicted"/>
<gene>
    <name evidence="4" type="ORF">V2E26_01360</name>
</gene>
<evidence type="ECO:0000313" key="5">
    <source>
        <dbReference type="Proteomes" id="UP001431935"/>
    </source>
</evidence>
<name>A0ABZ2ALL6_9BACT</name>
<organism evidence="4 5">
    <name type="scientific">Metamycoplasma gateae</name>
    <dbReference type="NCBI Taxonomy" id="35769"/>
    <lineage>
        <taxon>Bacteria</taxon>
        <taxon>Bacillati</taxon>
        <taxon>Mycoplasmatota</taxon>
        <taxon>Mycoplasmoidales</taxon>
        <taxon>Metamycoplasmataceae</taxon>
        <taxon>Metamycoplasma</taxon>
    </lineage>
</organism>
<evidence type="ECO:0000256" key="2">
    <source>
        <dbReference type="SAM" id="Phobius"/>
    </source>
</evidence>
<evidence type="ECO:0000313" key="4">
    <source>
        <dbReference type="EMBL" id="WVN21624.1"/>
    </source>
</evidence>
<feature type="region of interest" description="Disordered" evidence="1">
    <location>
        <begin position="30"/>
        <end position="49"/>
    </location>
</feature>
<feature type="signal peptide" evidence="3">
    <location>
        <begin position="1"/>
        <end position="22"/>
    </location>
</feature>
<feature type="chain" id="PRO_5046449389" description="Transmembrane protein" evidence="3">
    <location>
        <begin position="23"/>
        <end position="698"/>
    </location>
</feature>
<reference evidence="4" key="1">
    <citation type="submission" date="2024-01" db="EMBL/GenBank/DDBJ databases">
        <title>Complete genome sequence of Mycoplasma gateae strain 3700.</title>
        <authorList>
            <person name="Spergser J."/>
        </authorList>
    </citation>
    <scope>NUCLEOTIDE SEQUENCE [LARGE SCALE GENOMIC DNA]</scope>
    <source>
        <strain evidence="4">3700</strain>
    </source>
</reference>
<keyword evidence="2" id="KW-0472">Membrane</keyword>
<keyword evidence="2" id="KW-1133">Transmembrane helix</keyword>
<keyword evidence="2" id="KW-0812">Transmembrane</keyword>
<accession>A0ABZ2ALL6</accession>
<feature type="compositionally biased region" description="Basic and acidic residues" evidence="1">
    <location>
        <begin position="281"/>
        <end position="290"/>
    </location>
</feature>
<keyword evidence="5" id="KW-1185">Reference proteome</keyword>
<dbReference type="RefSeq" id="WP_330463655.1">
    <property type="nucleotide sequence ID" value="NZ_CP143578.1"/>
</dbReference>